<evidence type="ECO:0000313" key="3">
    <source>
        <dbReference type="EMBL" id="TPX59163.1"/>
    </source>
</evidence>
<dbReference type="STRING" id="109895.A0A507E519"/>
<feature type="compositionally biased region" description="Basic and acidic residues" evidence="1">
    <location>
        <begin position="11"/>
        <end position="22"/>
    </location>
</feature>
<dbReference type="InterPro" id="IPR057511">
    <property type="entry name" value="WH_GDS1"/>
</dbReference>
<dbReference type="EMBL" id="QEAQ01000028">
    <property type="protein sequence ID" value="TPX59163.1"/>
    <property type="molecule type" value="Genomic_DNA"/>
</dbReference>
<evidence type="ECO:0000313" key="4">
    <source>
        <dbReference type="Proteomes" id="UP000318582"/>
    </source>
</evidence>
<keyword evidence="4" id="KW-1185">Reference proteome</keyword>
<evidence type="ECO:0000259" key="2">
    <source>
        <dbReference type="Pfam" id="PF25318"/>
    </source>
</evidence>
<evidence type="ECO:0000256" key="1">
    <source>
        <dbReference type="SAM" id="MobiDB-lite"/>
    </source>
</evidence>
<feature type="compositionally biased region" description="Low complexity" evidence="1">
    <location>
        <begin position="164"/>
        <end position="176"/>
    </location>
</feature>
<reference evidence="3 4" key="1">
    <citation type="journal article" date="2019" name="Sci. Rep.">
        <title>Comparative genomics of chytrid fungi reveal insights into the obligate biotrophic and pathogenic lifestyle of Synchytrium endobioticum.</title>
        <authorList>
            <person name="van de Vossenberg B.T.L.H."/>
            <person name="Warris S."/>
            <person name="Nguyen H.D.T."/>
            <person name="van Gent-Pelzer M.P.E."/>
            <person name="Joly D.L."/>
            <person name="van de Geest H.C."/>
            <person name="Bonants P.J.M."/>
            <person name="Smith D.S."/>
            <person name="Levesque C.A."/>
            <person name="van der Lee T.A.J."/>
        </authorList>
    </citation>
    <scope>NUCLEOTIDE SEQUENCE [LARGE SCALE GENOMIC DNA]</scope>
    <source>
        <strain evidence="3 4">CBS 809.83</strain>
    </source>
</reference>
<protein>
    <recommendedName>
        <fullName evidence="2">GDS1 winged helix domain-containing protein</fullName>
    </recommendedName>
</protein>
<feature type="region of interest" description="Disordered" evidence="1">
    <location>
        <begin position="123"/>
        <end position="293"/>
    </location>
</feature>
<dbReference type="Proteomes" id="UP000318582">
    <property type="component" value="Unassembled WGS sequence"/>
</dbReference>
<feature type="domain" description="GDS1 winged helix" evidence="2">
    <location>
        <begin position="22"/>
        <end position="116"/>
    </location>
</feature>
<feature type="region of interest" description="Disordered" evidence="1">
    <location>
        <begin position="1"/>
        <end position="22"/>
    </location>
</feature>
<name>A0A507E519_9FUNG</name>
<comment type="caution">
    <text evidence="3">The sequence shown here is derived from an EMBL/GenBank/DDBJ whole genome shotgun (WGS) entry which is preliminary data.</text>
</comment>
<feature type="compositionally biased region" description="Low complexity" evidence="1">
    <location>
        <begin position="234"/>
        <end position="253"/>
    </location>
</feature>
<sequence>MEKTPATSPAADERPEVNVNVHPDDHRDKVFMAVMSALIMGGNRPCSPKELAAFILKHKLATLGGQTPYATVSSRISQHFKRCAEGSRKPLLAKQAVIEPNRKATGATPRKWRYYVDQEGVPVADDVGPVSEPVSVVKRQEDVAMSNRRGRGGEKEGSLAVGKTPPTTRTRNAPANGRRRSAPESPPPSVSSSSKSSSVQEENEEGAAPSTKRTRNSHQEPSPNSEQRTHEPEASSSTSSTSSSNPESDAPSARPTRQAKNTRNIPPLPRKRVPEPAPATAASTLARSKRTKQ</sequence>
<dbReference type="Pfam" id="PF25318">
    <property type="entry name" value="WHD_GDS1"/>
    <property type="match status" value="1"/>
</dbReference>
<accession>A0A507E519</accession>
<dbReference type="AlphaFoldDB" id="A0A507E519"/>
<organism evidence="3 4">
    <name type="scientific">Powellomyces hirtus</name>
    <dbReference type="NCBI Taxonomy" id="109895"/>
    <lineage>
        <taxon>Eukaryota</taxon>
        <taxon>Fungi</taxon>
        <taxon>Fungi incertae sedis</taxon>
        <taxon>Chytridiomycota</taxon>
        <taxon>Chytridiomycota incertae sedis</taxon>
        <taxon>Chytridiomycetes</taxon>
        <taxon>Spizellomycetales</taxon>
        <taxon>Powellomycetaceae</taxon>
        <taxon>Powellomyces</taxon>
    </lineage>
</organism>
<gene>
    <name evidence="3" type="ORF">PhCBS80983_g02630</name>
</gene>
<proteinExistence type="predicted"/>